<evidence type="ECO:0000313" key="3">
    <source>
        <dbReference type="Proteomes" id="UP000735302"/>
    </source>
</evidence>
<proteinExistence type="predicted"/>
<reference evidence="2 3" key="1">
    <citation type="journal article" date="2021" name="Elife">
        <title>Chloroplast acquisition without the gene transfer in kleptoplastic sea slugs, Plakobranchus ocellatus.</title>
        <authorList>
            <person name="Maeda T."/>
            <person name="Takahashi S."/>
            <person name="Yoshida T."/>
            <person name="Shimamura S."/>
            <person name="Takaki Y."/>
            <person name="Nagai Y."/>
            <person name="Toyoda A."/>
            <person name="Suzuki Y."/>
            <person name="Arimoto A."/>
            <person name="Ishii H."/>
            <person name="Satoh N."/>
            <person name="Nishiyama T."/>
            <person name="Hasebe M."/>
            <person name="Maruyama T."/>
            <person name="Minagawa J."/>
            <person name="Obokata J."/>
            <person name="Shigenobu S."/>
        </authorList>
    </citation>
    <scope>NUCLEOTIDE SEQUENCE [LARGE SCALE GENOMIC DNA]</scope>
</reference>
<keyword evidence="2" id="KW-0675">Receptor</keyword>
<evidence type="ECO:0000313" key="2">
    <source>
        <dbReference type="EMBL" id="GFN95266.1"/>
    </source>
</evidence>
<protein>
    <submittedName>
        <fullName evidence="2">Inositol 1,4,5-trisphosphate receptor type 1</fullName>
    </submittedName>
</protein>
<evidence type="ECO:0000256" key="1">
    <source>
        <dbReference type="SAM" id="MobiDB-lite"/>
    </source>
</evidence>
<gene>
    <name evidence="2" type="ORF">PoB_002177200</name>
</gene>
<feature type="compositionally biased region" description="Polar residues" evidence="1">
    <location>
        <begin position="336"/>
        <end position="346"/>
    </location>
</feature>
<dbReference type="AlphaFoldDB" id="A0AAV3ZIW7"/>
<sequence>MLTYPLLLPSARELWEYLSSVSIEINRLTDSIRDDPEKLGIHLKTAPEKSGSASAPDFESSTYGTVLYILDGILPFLETFYRDFYLADPNIHSNEADETDHLAKACVMFGEIAGPLLFKPQHMKNLVNCLAVIVPVSNMPNTGNIEYYSSEVELNAKFVLYARNCAAVFAGHNTVTAQLKISSKRSYTVIGGDEELPLGEEFQALVKCFVDQHEKKPDKRFLPAAKLIEQLAISLECKRLSETARLEMDELNIKCFQQSMLNYFFSTREEVFFMAVRDRMALSTNSIKEKRSLQTQHEAKMKESSDSKKIKNMFMVTLMALRQIQAYEDAMRQQRLSGWTRSTTKSCVKPPDKKKPKGKKKKEEIPPPTPIAKAGKEKPAKTKGGKKKDKDGSPNGGILKKKTGMEVTFVNPVVDKEEEALMPETQEMEIAISVEVRGLIISSERLLP</sequence>
<organism evidence="2 3">
    <name type="scientific">Plakobranchus ocellatus</name>
    <dbReference type="NCBI Taxonomy" id="259542"/>
    <lineage>
        <taxon>Eukaryota</taxon>
        <taxon>Metazoa</taxon>
        <taxon>Spiralia</taxon>
        <taxon>Lophotrochozoa</taxon>
        <taxon>Mollusca</taxon>
        <taxon>Gastropoda</taxon>
        <taxon>Heterobranchia</taxon>
        <taxon>Euthyneura</taxon>
        <taxon>Panpulmonata</taxon>
        <taxon>Sacoglossa</taxon>
        <taxon>Placobranchoidea</taxon>
        <taxon>Plakobranchidae</taxon>
        <taxon>Plakobranchus</taxon>
    </lineage>
</organism>
<name>A0AAV3ZIW7_9GAST</name>
<dbReference type="Proteomes" id="UP000735302">
    <property type="component" value="Unassembled WGS sequence"/>
</dbReference>
<comment type="caution">
    <text evidence="2">The sequence shown here is derived from an EMBL/GenBank/DDBJ whole genome shotgun (WGS) entry which is preliminary data.</text>
</comment>
<feature type="region of interest" description="Disordered" evidence="1">
    <location>
        <begin position="336"/>
        <end position="404"/>
    </location>
</feature>
<dbReference type="EMBL" id="BLXT01002485">
    <property type="protein sequence ID" value="GFN95266.1"/>
    <property type="molecule type" value="Genomic_DNA"/>
</dbReference>
<accession>A0AAV3ZIW7</accession>
<keyword evidence="3" id="KW-1185">Reference proteome</keyword>